<name>A0ACB7P5N7_9PEZI</name>
<evidence type="ECO:0000313" key="1">
    <source>
        <dbReference type="EMBL" id="KAH6631607.1"/>
    </source>
</evidence>
<comment type="caution">
    <text evidence="1">The sequence shown here is derived from an EMBL/GenBank/DDBJ whole genome shotgun (WGS) entry which is preliminary data.</text>
</comment>
<dbReference type="Proteomes" id="UP000724584">
    <property type="component" value="Unassembled WGS sequence"/>
</dbReference>
<sequence length="113" mass="12595">MGWSLGAGVAALPTHYCLWRLRWSPGSRAEEASVVTRQRMRRGIVPMAGNYCVATELPTRLAQAPSNVTETFLGRAYWHCHQVLALSDEPEDLANAPGRRWSGKDLHSLSYQT</sequence>
<gene>
    <name evidence="1" type="ORF">F5144DRAFT_547690</name>
</gene>
<keyword evidence="2" id="KW-1185">Reference proteome</keyword>
<reference evidence="1 2" key="1">
    <citation type="journal article" date="2021" name="Nat. Commun.">
        <title>Genetic determinants of endophytism in the Arabidopsis root mycobiome.</title>
        <authorList>
            <person name="Mesny F."/>
            <person name="Miyauchi S."/>
            <person name="Thiergart T."/>
            <person name="Pickel B."/>
            <person name="Atanasova L."/>
            <person name="Karlsson M."/>
            <person name="Huettel B."/>
            <person name="Barry K.W."/>
            <person name="Haridas S."/>
            <person name="Chen C."/>
            <person name="Bauer D."/>
            <person name="Andreopoulos W."/>
            <person name="Pangilinan J."/>
            <person name="LaButti K."/>
            <person name="Riley R."/>
            <person name="Lipzen A."/>
            <person name="Clum A."/>
            <person name="Drula E."/>
            <person name="Henrissat B."/>
            <person name="Kohler A."/>
            <person name="Grigoriev I.V."/>
            <person name="Martin F.M."/>
            <person name="Hacquard S."/>
        </authorList>
    </citation>
    <scope>NUCLEOTIDE SEQUENCE [LARGE SCALE GENOMIC DNA]</scope>
    <source>
        <strain evidence="1 2">MPI-SDFR-AT-0079</strain>
    </source>
</reference>
<protein>
    <submittedName>
        <fullName evidence="1">Uncharacterized protein</fullName>
    </submittedName>
</protein>
<evidence type="ECO:0000313" key="2">
    <source>
        <dbReference type="Proteomes" id="UP000724584"/>
    </source>
</evidence>
<proteinExistence type="predicted"/>
<accession>A0ACB7P5N7</accession>
<dbReference type="EMBL" id="JAGIZQ010000004">
    <property type="protein sequence ID" value="KAH6631607.1"/>
    <property type="molecule type" value="Genomic_DNA"/>
</dbReference>
<organism evidence="1 2">
    <name type="scientific">Chaetomium tenue</name>
    <dbReference type="NCBI Taxonomy" id="1854479"/>
    <lineage>
        <taxon>Eukaryota</taxon>
        <taxon>Fungi</taxon>
        <taxon>Dikarya</taxon>
        <taxon>Ascomycota</taxon>
        <taxon>Pezizomycotina</taxon>
        <taxon>Sordariomycetes</taxon>
        <taxon>Sordariomycetidae</taxon>
        <taxon>Sordariales</taxon>
        <taxon>Chaetomiaceae</taxon>
        <taxon>Chaetomium</taxon>
    </lineage>
</organism>